<gene>
    <name evidence="1" type="ORF">DSCOOX_19220</name>
</gene>
<protein>
    <submittedName>
        <fullName evidence="1">Uncharacterized protein</fullName>
    </submittedName>
</protein>
<accession>A0A5K8A7Y7</accession>
<keyword evidence="2" id="KW-1185">Reference proteome</keyword>
<dbReference type="AlphaFoldDB" id="A0A5K8A7Y7"/>
<evidence type="ECO:0000313" key="1">
    <source>
        <dbReference type="EMBL" id="BBO88742.1"/>
    </source>
</evidence>
<name>A0A5K8A7Y7_9BACT</name>
<dbReference type="EMBL" id="AP021879">
    <property type="protein sequence ID" value="BBO88742.1"/>
    <property type="molecule type" value="Genomic_DNA"/>
</dbReference>
<evidence type="ECO:0000313" key="2">
    <source>
        <dbReference type="Proteomes" id="UP000422108"/>
    </source>
</evidence>
<sequence length="60" mass="6338">MGSGANCGSIIGGADCLKLNFNIRRLGFGFELNGTGTVADEHQCLWVVKVGSGKPERCPR</sequence>
<organism evidence="1 2">
    <name type="scientific">Desulfosarcina ovata subsp. ovata</name>
    <dbReference type="NCBI Taxonomy" id="2752305"/>
    <lineage>
        <taxon>Bacteria</taxon>
        <taxon>Pseudomonadati</taxon>
        <taxon>Thermodesulfobacteriota</taxon>
        <taxon>Desulfobacteria</taxon>
        <taxon>Desulfobacterales</taxon>
        <taxon>Desulfosarcinaceae</taxon>
        <taxon>Desulfosarcina</taxon>
    </lineage>
</organism>
<reference evidence="1 2" key="1">
    <citation type="submission" date="2019-11" db="EMBL/GenBank/DDBJ databases">
        <title>Comparative genomics of hydrocarbon-degrading Desulfosarcina strains.</title>
        <authorList>
            <person name="Watanabe M."/>
            <person name="Kojima H."/>
            <person name="Fukui M."/>
        </authorList>
    </citation>
    <scope>NUCLEOTIDE SEQUENCE [LARGE SCALE GENOMIC DNA]</scope>
    <source>
        <strain evidence="2">oXyS1</strain>
    </source>
</reference>
<proteinExistence type="predicted"/>
<dbReference type="Proteomes" id="UP000422108">
    <property type="component" value="Chromosome"/>
</dbReference>